<feature type="transmembrane region" description="Helical" evidence="1">
    <location>
        <begin position="61"/>
        <end position="80"/>
    </location>
</feature>
<evidence type="ECO:0000313" key="2">
    <source>
        <dbReference type="EMBL" id="EHO50828.1"/>
    </source>
</evidence>
<accession>H1LGS5</accession>
<dbReference type="Proteomes" id="UP000005025">
    <property type="component" value="Unassembled WGS sequence"/>
</dbReference>
<evidence type="ECO:0000256" key="1">
    <source>
        <dbReference type="SAM" id="Phobius"/>
    </source>
</evidence>
<keyword evidence="1" id="KW-0812">Transmembrane</keyword>
<feature type="transmembrane region" description="Helical" evidence="1">
    <location>
        <begin position="12"/>
        <end position="29"/>
    </location>
</feature>
<dbReference type="PATRIC" id="fig|797516.3.peg.1619"/>
<dbReference type="EMBL" id="AGRJ01000156">
    <property type="protein sequence ID" value="EHO50828.1"/>
    <property type="molecule type" value="Genomic_DNA"/>
</dbReference>
<dbReference type="InterPro" id="IPR043128">
    <property type="entry name" value="Rev_trsase/Diguanyl_cyclase"/>
</dbReference>
<dbReference type="RefSeq" id="WP_008856976.1">
    <property type="nucleotide sequence ID" value="NZ_JH591040.1"/>
</dbReference>
<dbReference type="HOGENOM" id="CLU_085027_0_0_9"/>
<feature type="transmembrane region" description="Helical" evidence="1">
    <location>
        <begin position="35"/>
        <end position="54"/>
    </location>
</feature>
<evidence type="ECO:0008006" key="4">
    <source>
        <dbReference type="Google" id="ProtNLM"/>
    </source>
</evidence>
<keyword evidence="1" id="KW-0472">Membrane</keyword>
<keyword evidence="1" id="KW-1133">Transmembrane helix</keyword>
<feature type="transmembrane region" description="Helical" evidence="1">
    <location>
        <begin position="86"/>
        <end position="105"/>
    </location>
</feature>
<comment type="caution">
    <text evidence="2">The sequence shown here is derived from an EMBL/GenBank/DDBJ whole genome shotgun (WGS) entry which is preliminary data.</text>
</comment>
<reference evidence="2 3" key="1">
    <citation type="submission" date="2011-09" db="EMBL/GenBank/DDBJ databases">
        <authorList>
            <person name="Weinstock G."/>
            <person name="Sodergren E."/>
            <person name="Clifton S."/>
            <person name="Fulton L."/>
            <person name="Fulton B."/>
            <person name="Courtney L."/>
            <person name="Fronick C."/>
            <person name="Harrison M."/>
            <person name="Strong C."/>
            <person name="Farmer C."/>
            <person name="Delahaunty K."/>
            <person name="Markovic C."/>
            <person name="Hall O."/>
            <person name="Minx P."/>
            <person name="Tomlinson C."/>
            <person name="Mitreva M."/>
            <person name="Hou S."/>
            <person name="Chen J."/>
            <person name="Wollam A."/>
            <person name="Pepin K.H."/>
            <person name="Johnson M."/>
            <person name="Bhonagiri V."/>
            <person name="Zhang X."/>
            <person name="Suruliraj S."/>
            <person name="Warren W."/>
            <person name="Chinwalla A."/>
            <person name="Mardis E.R."/>
            <person name="Wilson R.K."/>
        </authorList>
    </citation>
    <scope>NUCLEOTIDE SEQUENCE [LARGE SCALE GENOMIC DNA]</scope>
    <source>
        <strain evidence="2 3">F0435</strain>
    </source>
</reference>
<dbReference type="STRING" id="797516.HMPREF9104_01803"/>
<gene>
    <name evidence="2" type="ORF">HMPREF9104_01803</name>
</gene>
<organism evidence="2 3">
    <name type="scientific">Lentilactobacillus kisonensis F0435</name>
    <dbReference type="NCBI Taxonomy" id="797516"/>
    <lineage>
        <taxon>Bacteria</taxon>
        <taxon>Bacillati</taxon>
        <taxon>Bacillota</taxon>
        <taxon>Bacilli</taxon>
        <taxon>Lactobacillales</taxon>
        <taxon>Lactobacillaceae</taxon>
        <taxon>Lentilactobacillus</taxon>
    </lineage>
</organism>
<sequence>MNDSQKASLQADIYLLLFLGLLTLTAILMTASGHLLLNTIYIGLTVVSILITYFWGIIPGLVENLLFIFAQIVVMVYLNLAQGPQIPLTLTFWLIVPLGLSFFVYQMTAEQRQLQWQNQRLRSNLIEQGAFDEQTKLRTMVAMVQDAHVFIETNRRFKLPVTVGIIRIRYYDQLKSMMSEQQISTLLTLTSDVMTASTRQNDVTYYLNKDIPTWGVLLYADEAGAQIALDRIRDAFSRQVKASTELGSLHISLISGAAQWNDSKMNGPYDLIDSGIKETEYDVGQSN</sequence>
<dbReference type="AlphaFoldDB" id="H1LGS5"/>
<proteinExistence type="predicted"/>
<evidence type="ECO:0000313" key="3">
    <source>
        <dbReference type="Proteomes" id="UP000005025"/>
    </source>
</evidence>
<protein>
    <recommendedName>
        <fullName evidence="4">GGDEF domain-containing protein</fullName>
    </recommendedName>
</protein>
<dbReference type="OrthoDB" id="2157599at2"/>
<dbReference type="Gene3D" id="3.30.70.270">
    <property type="match status" value="1"/>
</dbReference>
<name>H1LGS5_9LACO</name>